<sequence>MIDTSAHLLFSYGTLRQPEVQRSLFGREVPGTPALLPGYRLSTVEITDPEVIALSGSDRHPILQPTGDPADGVEGAALLVTDAELAAADDYEVTDYRRTLVPLASGAEAWVYAPAAG</sequence>
<accession>A0A7Y7EAT9</accession>
<keyword evidence="3" id="KW-1185">Reference proteome</keyword>
<comment type="caution">
    <text evidence="2">The sequence shown here is derived from an EMBL/GenBank/DDBJ whole genome shotgun (WGS) entry which is preliminary data.</text>
</comment>
<dbReference type="GO" id="GO:0016740">
    <property type="term" value="F:transferase activity"/>
    <property type="evidence" value="ECO:0007669"/>
    <property type="project" value="UniProtKB-KW"/>
</dbReference>
<dbReference type="Pfam" id="PF06094">
    <property type="entry name" value="GGACT"/>
    <property type="match status" value="1"/>
</dbReference>
<feature type="domain" description="Gamma-glutamylcyclotransferase AIG2-like" evidence="1">
    <location>
        <begin position="9"/>
        <end position="113"/>
    </location>
</feature>
<proteinExistence type="predicted"/>
<evidence type="ECO:0000313" key="3">
    <source>
        <dbReference type="Proteomes" id="UP000587462"/>
    </source>
</evidence>
<dbReference type="InterPro" id="IPR036568">
    <property type="entry name" value="GGCT-like_sf"/>
</dbReference>
<dbReference type="InterPro" id="IPR009288">
    <property type="entry name" value="AIG2-like_dom"/>
</dbReference>
<name>A0A7Y7EAT9_STRMO</name>
<organism evidence="2 3">
    <name type="scientific">Streptomyces morookaense</name>
    <name type="common">Streptoverticillium morookaense</name>
    <dbReference type="NCBI Taxonomy" id="1970"/>
    <lineage>
        <taxon>Bacteria</taxon>
        <taxon>Bacillati</taxon>
        <taxon>Actinomycetota</taxon>
        <taxon>Actinomycetes</taxon>
        <taxon>Kitasatosporales</taxon>
        <taxon>Streptomycetaceae</taxon>
        <taxon>Streptomyces</taxon>
    </lineage>
</organism>
<dbReference type="SUPFAM" id="SSF110857">
    <property type="entry name" value="Gamma-glutamyl cyclotransferase-like"/>
    <property type="match status" value="1"/>
</dbReference>
<protein>
    <submittedName>
        <fullName evidence="2">Gamma-glutamylcyclotransferase</fullName>
    </submittedName>
</protein>
<gene>
    <name evidence="2" type="ORF">HG542_33000</name>
</gene>
<evidence type="ECO:0000259" key="1">
    <source>
        <dbReference type="Pfam" id="PF06094"/>
    </source>
</evidence>
<dbReference type="Proteomes" id="UP000587462">
    <property type="component" value="Unassembled WGS sequence"/>
</dbReference>
<dbReference type="AlphaFoldDB" id="A0A7Y7EAT9"/>
<keyword evidence="2" id="KW-0808">Transferase</keyword>
<dbReference type="EMBL" id="JABBXF010000133">
    <property type="protein sequence ID" value="NVK82428.1"/>
    <property type="molecule type" value="Genomic_DNA"/>
</dbReference>
<dbReference type="Gene3D" id="3.10.490.10">
    <property type="entry name" value="Gamma-glutamyl cyclotransferase-like"/>
    <property type="match status" value="1"/>
</dbReference>
<dbReference type="CDD" id="cd06661">
    <property type="entry name" value="GGCT_like"/>
    <property type="match status" value="1"/>
</dbReference>
<dbReference type="InterPro" id="IPR013024">
    <property type="entry name" value="GGCT-like"/>
</dbReference>
<evidence type="ECO:0000313" key="2">
    <source>
        <dbReference type="EMBL" id="NVK82428.1"/>
    </source>
</evidence>
<dbReference type="RefSeq" id="WP_171088042.1">
    <property type="nucleotide sequence ID" value="NZ_BNBU01000003.1"/>
</dbReference>
<reference evidence="2 3" key="1">
    <citation type="submission" date="2020-04" db="EMBL/GenBank/DDBJ databases">
        <title>Draft Genome Sequence of Streptomyces morookaense DSM 40503, an 8-azaguanine-producing strain.</title>
        <authorList>
            <person name="Qi J."/>
            <person name="Gao J.-M."/>
        </authorList>
    </citation>
    <scope>NUCLEOTIDE SEQUENCE [LARGE SCALE GENOMIC DNA]</scope>
    <source>
        <strain evidence="2 3">DSM 40503</strain>
    </source>
</reference>